<keyword evidence="2" id="KW-1185">Reference proteome</keyword>
<evidence type="ECO:0000313" key="1">
    <source>
        <dbReference type="EMBL" id="MCQ6963537.1"/>
    </source>
</evidence>
<dbReference type="EMBL" id="JTEO01000006">
    <property type="protein sequence ID" value="MCQ6963537.1"/>
    <property type="molecule type" value="Genomic_DNA"/>
</dbReference>
<organism evidence="1 2">
    <name type="scientific">Methanolobus chelungpuianus</name>
    <dbReference type="NCBI Taxonomy" id="502115"/>
    <lineage>
        <taxon>Archaea</taxon>
        <taxon>Methanobacteriati</taxon>
        <taxon>Methanobacteriota</taxon>
        <taxon>Stenosarchaea group</taxon>
        <taxon>Methanomicrobia</taxon>
        <taxon>Methanosarcinales</taxon>
        <taxon>Methanosarcinaceae</taxon>
        <taxon>Methanolobus</taxon>
    </lineage>
</organism>
<proteinExistence type="predicted"/>
<dbReference type="AlphaFoldDB" id="A0AAE3HC55"/>
<evidence type="ECO:0000313" key="2">
    <source>
        <dbReference type="Proteomes" id="UP001206983"/>
    </source>
</evidence>
<reference evidence="1 2" key="1">
    <citation type="journal article" date="2011" name="Appl. Environ. Microbiol.">
        <title>Methanogenic archaea isolated from Taiwan's Chelungpu fault.</title>
        <authorList>
            <person name="Wu S.Y."/>
            <person name="Lai M.C."/>
        </authorList>
    </citation>
    <scope>NUCLEOTIDE SEQUENCE [LARGE SCALE GENOMIC DNA]</scope>
    <source>
        <strain evidence="1 2">St545Mb</strain>
    </source>
</reference>
<dbReference type="Proteomes" id="UP001206983">
    <property type="component" value="Unassembled WGS sequence"/>
</dbReference>
<accession>A0AAE3HC55</accession>
<protein>
    <submittedName>
        <fullName evidence="1">Uncharacterized protein</fullName>
    </submittedName>
</protein>
<dbReference type="RefSeq" id="WP_256623423.1">
    <property type="nucleotide sequence ID" value="NZ_JTEO01000006.1"/>
</dbReference>
<name>A0AAE3HC55_9EURY</name>
<comment type="caution">
    <text evidence="1">The sequence shown here is derived from an EMBL/GenBank/DDBJ whole genome shotgun (WGS) entry which is preliminary data.</text>
</comment>
<sequence length="202" mass="21985">MNLPAALKHALIEATIYAFTESDPSSRISEKPLTFVIPVAGIRADTEVFGITESDICATVAENSGSLSYSGNSGSIQFVPPFSRKCRLYDTLLESIEASTSMDPKATVAYDPSIREGLLYHFFRGSTVLMVPESVSGLSQLQFALMAPGSRLRAIMDGTGGWAYVFPKYIMRSEECGKMPARDTNVQQVLASYLEDMFPGEA</sequence>
<gene>
    <name evidence="1" type="ORF">PV02_10615</name>
</gene>